<dbReference type="PATRIC" id="fig|43658.5.peg.4555"/>
<sequence length="118" mass="13404">MKKYLILVVVILALFTIDHPKIKEPREQMIQYGVDLLGDTSKAQYSLAAKLARQQINKELTLTESEQDYIMSALSTNEKMKVFHLKFCEGNELNMYFYGPKLLTVCEIAAGSLREAGL</sequence>
<evidence type="ECO:0000313" key="1">
    <source>
        <dbReference type="EMBL" id="KJZ05711.1"/>
    </source>
</evidence>
<dbReference type="RefSeq" id="WP_046007038.1">
    <property type="nucleotide sequence ID" value="NZ_JXYA01000063.1"/>
</dbReference>
<dbReference type="Proteomes" id="UP000033452">
    <property type="component" value="Unassembled WGS sequence"/>
</dbReference>
<keyword evidence="3" id="KW-1185">Reference proteome</keyword>
<gene>
    <name evidence="2" type="ORF">C3B51_18265</name>
    <name evidence="1" type="ORF">TW77_21620</name>
</gene>
<dbReference type="AlphaFoldDB" id="A0A0F4QDE0"/>
<accession>A0A0F4QDE0</accession>
<dbReference type="Proteomes" id="UP000292345">
    <property type="component" value="Unassembled WGS sequence"/>
</dbReference>
<evidence type="ECO:0000313" key="3">
    <source>
        <dbReference type="Proteomes" id="UP000033452"/>
    </source>
</evidence>
<protein>
    <submittedName>
        <fullName evidence="1">Uncharacterized protein</fullName>
    </submittedName>
</protein>
<name>A0A0F4QDE0_9GAMM</name>
<reference evidence="1 3" key="1">
    <citation type="journal article" date="2015" name="BMC Genomics">
        <title>Genome mining reveals unlocked bioactive potential of marine Gram-negative bacteria.</title>
        <authorList>
            <person name="Machado H."/>
            <person name="Sonnenschein E.C."/>
            <person name="Melchiorsen J."/>
            <person name="Gram L."/>
        </authorList>
    </citation>
    <scope>NUCLEOTIDE SEQUENCE [LARGE SCALE GENOMIC DNA]</scope>
    <source>
        <strain evidence="1 3">S2471</strain>
    </source>
</reference>
<reference evidence="2 4" key="2">
    <citation type="submission" date="2018-01" db="EMBL/GenBank/DDBJ databases">
        <title>Co-occurrence of chitin degradation, pigmentation and bioactivity in marine Pseudoalteromonas.</title>
        <authorList>
            <person name="Paulsen S."/>
            <person name="Gram L."/>
            <person name="Machado H."/>
        </authorList>
    </citation>
    <scope>NUCLEOTIDE SEQUENCE [LARGE SCALE GENOMIC DNA]</scope>
    <source>
        <strain evidence="2 4">S1946</strain>
    </source>
</reference>
<organism evidence="1 3">
    <name type="scientific">Pseudoalteromonas rubra</name>
    <dbReference type="NCBI Taxonomy" id="43658"/>
    <lineage>
        <taxon>Bacteria</taxon>
        <taxon>Pseudomonadati</taxon>
        <taxon>Pseudomonadota</taxon>
        <taxon>Gammaproteobacteria</taxon>
        <taxon>Alteromonadales</taxon>
        <taxon>Pseudoalteromonadaceae</taxon>
        <taxon>Pseudoalteromonas</taxon>
    </lineage>
</organism>
<dbReference type="OrthoDB" id="6315326at2"/>
<evidence type="ECO:0000313" key="2">
    <source>
        <dbReference type="EMBL" id="RZM75532.1"/>
    </source>
</evidence>
<comment type="caution">
    <text evidence="1">The sequence shown here is derived from an EMBL/GenBank/DDBJ whole genome shotgun (WGS) entry which is preliminary data.</text>
</comment>
<proteinExistence type="predicted"/>
<dbReference type="EMBL" id="JXYA01000063">
    <property type="protein sequence ID" value="KJZ05711.1"/>
    <property type="molecule type" value="Genomic_DNA"/>
</dbReference>
<dbReference type="EMBL" id="PPUZ01000053">
    <property type="protein sequence ID" value="RZM75532.1"/>
    <property type="molecule type" value="Genomic_DNA"/>
</dbReference>
<evidence type="ECO:0000313" key="4">
    <source>
        <dbReference type="Proteomes" id="UP000292345"/>
    </source>
</evidence>